<evidence type="ECO:0000256" key="5">
    <source>
        <dbReference type="ARBA" id="ARBA00023136"/>
    </source>
</evidence>
<feature type="transmembrane region" description="Helical" evidence="6">
    <location>
        <begin position="332"/>
        <end position="353"/>
    </location>
</feature>
<feature type="transmembrane region" description="Helical" evidence="6">
    <location>
        <begin position="359"/>
        <end position="377"/>
    </location>
</feature>
<gene>
    <name evidence="8" type="ORF">SAMN05192529_104103</name>
</gene>
<sequence length="393" mass="41085">MENKKLLTLTLGGLSIGTTEFIMMGILPQVAGDFKISIPEAGHFIAAYALGVVIGAPLFAIIGSKLAPKKLLLILMAIFTVFNGLTALSTGHAMMVFTRLMSGLPHGAFFGVGSVVAARLATRGKEAAAMSIMFAGLTIANIIMVPVGTYIGIHSSWRYIFGLIALLGFLTFIFIAKVLPDLPANKNGSIEKELGIFKKPMVWVMILITAIGTGGLFAWISYISPMLTSITHFKATAVPYIMIVAGVGMFAGNILGGKLADKLAPASALLICLLSVTTSLLLDYFFASNQLLTLVGTFLTGASSFALIAPIQILMIRIASEAEILGASATQAAFNIGNAIGAFAGGLPIAAGFGYSSPILVGILMVVIGIGLTMLLIQMQQKDLKASVCTAKC</sequence>
<feature type="transmembrane region" description="Helical" evidence="6">
    <location>
        <begin position="237"/>
        <end position="256"/>
    </location>
</feature>
<proteinExistence type="predicted"/>
<evidence type="ECO:0000256" key="1">
    <source>
        <dbReference type="ARBA" id="ARBA00004651"/>
    </source>
</evidence>
<dbReference type="PROSITE" id="PS50850">
    <property type="entry name" value="MFS"/>
    <property type="match status" value="1"/>
</dbReference>
<feature type="transmembrane region" description="Helical" evidence="6">
    <location>
        <begin position="71"/>
        <end position="97"/>
    </location>
</feature>
<accession>A0A1H3WZ78</accession>
<evidence type="ECO:0000256" key="2">
    <source>
        <dbReference type="ARBA" id="ARBA00022475"/>
    </source>
</evidence>
<dbReference type="CDD" id="cd17324">
    <property type="entry name" value="MFS_NepI_like"/>
    <property type="match status" value="1"/>
</dbReference>
<keyword evidence="9" id="KW-1185">Reference proteome</keyword>
<evidence type="ECO:0000256" key="4">
    <source>
        <dbReference type="ARBA" id="ARBA00022989"/>
    </source>
</evidence>
<feature type="transmembrane region" description="Helical" evidence="6">
    <location>
        <begin position="133"/>
        <end position="153"/>
    </location>
</feature>
<dbReference type="OrthoDB" id="9788453at2"/>
<feature type="transmembrane region" description="Helical" evidence="6">
    <location>
        <begin position="42"/>
        <end position="64"/>
    </location>
</feature>
<evidence type="ECO:0000256" key="6">
    <source>
        <dbReference type="SAM" id="Phobius"/>
    </source>
</evidence>
<dbReference type="RefSeq" id="WP_091394577.1">
    <property type="nucleotide sequence ID" value="NZ_FNQY01000004.1"/>
</dbReference>
<evidence type="ECO:0000313" key="9">
    <source>
        <dbReference type="Proteomes" id="UP000199041"/>
    </source>
</evidence>
<name>A0A1H3WZ78_9BACT</name>
<evidence type="ECO:0000256" key="3">
    <source>
        <dbReference type="ARBA" id="ARBA00022692"/>
    </source>
</evidence>
<reference evidence="8 9" key="1">
    <citation type="submission" date="2016-10" db="EMBL/GenBank/DDBJ databases">
        <authorList>
            <person name="de Groot N.N."/>
        </authorList>
    </citation>
    <scope>NUCLEOTIDE SEQUENCE [LARGE SCALE GENOMIC DNA]</scope>
    <source>
        <strain evidence="8 9">Vu-144</strain>
    </source>
</reference>
<comment type="subcellular location">
    <subcellularLocation>
        <location evidence="1">Cell membrane</location>
        <topology evidence="1">Multi-pass membrane protein</topology>
    </subcellularLocation>
</comment>
<dbReference type="InterPro" id="IPR050189">
    <property type="entry name" value="MFS_Efflux_Transporters"/>
</dbReference>
<protein>
    <submittedName>
        <fullName evidence="8">MFS transporter, DHA1 family, arabinose polymer transporter</fullName>
    </submittedName>
</protein>
<keyword evidence="2" id="KW-1003">Cell membrane</keyword>
<organism evidence="8 9">
    <name type="scientific">Arachidicoccus rhizosphaerae</name>
    <dbReference type="NCBI Taxonomy" id="551991"/>
    <lineage>
        <taxon>Bacteria</taxon>
        <taxon>Pseudomonadati</taxon>
        <taxon>Bacteroidota</taxon>
        <taxon>Chitinophagia</taxon>
        <taxon>Chitinophagales</taxon>
        <taxon>Chitinophagaceae</taxon>
        <taxon>Arachidicoccus</taxon>
    </lineage>
</organism>
<keyword evidence="5 6" id="KW-0472">Membrane</keyword>
<dbReference type="InterPro" id="IPR020846">
    <property type="entry name" value="MFS_dom"/>
</dbReference>
<feature type="transmembrane region" description="Helical" evidence="6">
    <location>
        <begin position="268"/>
        <end position="286"/>
    </location>
</feature>
<feature type="transmembrane region" description="Helical" evidence="6">
    <location>
        <begin position="298"/>
        <end position="320"/>
    </location>
</feature>
<dbReference type="GO" id="GO:0005886">
    <property type="term" value="C:plasma membrane"/>
    <property type="evidence" value="ECO:0007669"/>
    <property type="project" value="UniProtKB-SubCell"/>
</dbReference>
<feature type="transmembrane region" description="Helical" evidence="6">
    <location>
        <begin position="159"/>
        <end position="179"/>
    </location>
</feature>
<dbReference type="InterPro" id="IPR011701">
    <property type="entry name" value="MFS"/>
</dbReference>
<feature type="transmembrane region" description="Helical" evidence="6">
    <location>
        <begin position="200"/>
        <end position="222"/>
    </location>
</feature>
<keyword evidence="4 6" id="KW-1133">Transmembrane helix</keyword>
<dbReference type="PANTHER" id="PTHR43124">
    <property type="entry name" value="PURINE EFFLUX PUMP PBUE"/>
    <property type="match status" value="1"/>
</dbReference>
<dbReference type="EMBL" id="FNQY01000004">
    <property type="protein sequence ID" value="SDZ92456.1"/>
    <property type="molecule type" value="Genomic_DNA"/>
</dbReference>
<evidence type="ECO:0000259" key="7">
    <source>
        <dbReference type="PROSITE" id="PS50850"/>
    </source>
</evidence>
<dbReference type="PANTHER" id="PTHR43124:SF6">
    <property type="entry name" value="TRANSPORTER ARAJ-RELATED"/>
    <property type="match status" value="1"/>
</dbReference>
<feature type="domain" description="Major facilitator superfamily (MFS) profile" evidence="7">
    <location>
        <begin position="5"/>
        <end position="381"/>
    </location>
</feature>
<feature type="transmembrane region" description="Helical" evidence="6">
    <location>
        <begin position="103"/>
        <end position="121"/>
    </location>
</feature>
<dbReference type="Pfam" id="PF07690">
    <property type="entry name" value="MFS_1"/>
    <property type="match status" value="1"/>
</dbReference>
<evidence type="ECO:0000313" key="8">
    <source>
        <dbReference type="EMBL" id="SDZ92456.1"/>
    </source>
</evidence>
<dbReference type="STRING" id="551991.SAMN05192529_104103"/>
<dbReference type="AlphaFoldDB" id="A0A1H3WZ78"/>
<dbReference type="SUPFAM" id="SSF103473">
    <property type="entry name" value="MFS general substrate transporter"/>
    <property type="match status" value="1"/>
</dbReference>
<dbReference type="Gene3D" id="1.20.1250.20">
    <property type="entry name" value="MFS general substrate transporter like domains"/>
    <property type="match status" value="2"/>
</dbReference>
<keyword evidence="3 6" id="KW-0812">Transmembrane</keyword>
<dbReference type="InterPro" id="IPR036259">
    <property type="entry name" value="MFS_trans_sf"/>
</dbReference>
<dbReference type="GO" id="GO:0022857">
    <property type="term" value="F:transmembrane transporter activity"/>
    <property type="evidence" value="ECO:0007669"/>
    <property type="project" value="InterPro"/>
</dbReference>
<dbReference type="Proteomes" id="UP000199041">
    <property type="component" value="Unassembled WGS sequence"/>
</dbReference>